<evidence type="ECO:0000313" key="4">
    <source>
        <dbReference type="WBParaSite" id="SSLN_0001396501-mRNA-1"/>
    </source>
</evidence>
<dbReference type="OrthoDB" id="6313148at2759"/>
<name>A0A183TAG3_SCHSO</name>
<evidence type="ECO:0000313" key="2">
    <source>
        <dbReference type="EMBL" id="VDL99846.1"/>
    </source>
</evidence>
<keyword evidence="3" id="KW-1185">Reference proteome</keyword>
<feature type="region of interest" description="Disordered" evidence="1">
    <location>
        <begin position="19"/>
        <end position="41"/>
    </location>
</feature>
<protein>
    <submittedName>
        <fullName evidence="2 4">Uncharacterized protein</fullName>
    </submittedName>
</protein>
<dbReference type="Proteomes" id="UP000275846">
    <property type="component" value="Unassembled WGS sequence"/>
</dbReference>
<reference evidence="4" key="1">
    <citation type="submission" date="2016-06" db="UniProtKB">
        <authorList>
            <consortium name="WormBaseParasite"/>
        </authorList>
    </citation>
    <scope>IDENTIFICATION</scope>
</reference>
<dbReference type="WBParaSite" id="SSLN_0001396501-mRNA-1">
    <property type="protein sequence ID" value="SSLN_0001396501-mRNA-1"/>
    <property type="gene ID" value="SSLN_0001396501"/>
</dbReference>
<organism evidence="4">
    <name type="scientific">Schistocephalus solidus</name>
    <name type="common">Tapeworm</name>
    <dbReference type="NCBI Taxonomy" id="70667"/>
    <lineage>
        <taxon>Eukaryota</taxon>
        <taxon>Metazoa</taxon>
        <taxon>Spiralia</taxon>
        <taxon>Lophotrochozoa</taxon>
        <taxon>Platyhelminthes</taxon>
        <taxon>Cestoda</taxon>
        <taxon>Eucestoda</taxon>
        <taxon>Diphyllobothriidea</taxon>
        <taxon>Diphyllobothriidae</taxon>
        <taxon>Schistocephalus</taxon>
    </lineage>
</organism>
<proteinExistence type="predicted"/>
<accession>A0A183TAG3</accession>
<sequence>MLLWPPLTGTQLSHMAPKSWVLPSGHTSGNRHDRRAKQGCSSELAERRKTVVAFGIRNDIVRRLPCLPQGVNDRRMCLHLPRRGDNLATSISAYAPPTTSFDSAKEPFYEDLHALLATVLKVDNNQITEKMENLHAPDNNATVETRWCQLRNVIQFTTLEVIGCARHQHYDWFDDNDADIINILAEKNGLHKAFGPSD</sequence>
<dbReference type="AlphaFoldDB" id="A0A183TAG3"/>
<dbReference type="EMBL" id="UYSU01038104">
    <property type="protein sequence ID" value="VDL99846.1"/>
    <property type="molecule type" value="Genomic_DNA"/>
</dbReference>
<reference evidence="2 3" key="2">
    <citation type="submission" date="2018-11" db="EMBL/GenBank/DDBJ databases">
        <authorList>
            <consortium name="Pathogen Informatics"/>
        </authorList>
    </citation>
    <scope>NUCLEOTIDE SEQUENCE [LARGE SCALE GENOMIC DNA]</scope>
    <source>
        <strain evidence="2 3">NST_G2</strain>
    </source>
</reference>
<evidence type="ECO:0000256" key="1">
    <source>
        <dbReference type="SAM" id="MobiDB-lite"/>
    </source>
</evidence>
<gene>
    <name evidence="2" type="ORF">SSLN_LOCUS13461</name>
</gene>
<evidence type="ECO:0000313" key="3">
    <source>
        <dbReference type="Proteomes" id="UP000275846"/>
    </source>
</evidence>